<evidence type="ECO:0000256" key="6">
    <source>
        <dbReference type="SAM" id="Phobius"/>
    </source>
</evidence>
<dbReference type="InterPro" id="IPR000731">
    <property type="entry name" value="SSD"/>
</dbReference>
<proteinExistence type="predicted"/>
<dbReference type="OMA" id="RWDYSRT"/>
<feature type="transmembrane region" description="Helical" evidence="6">
    <location>
        <begin position="1255"/>
        <end position="1279"/>
    </location>
</feature>
<gene>
    <name evidence="10" type="primary">LOC110976482</name>
</gene>
<evidence type="ECO:0000256" key="4">
    <source>
        <dbReference type="ARBA" id="ARBA00023136"/>
    </source>
</evidence>
<name>A0A8B7Y0G3_ACAPL</name>
<sequence length="1441" mass="157999">MSGQLCFLTRHGPFGESLDEEVTFQTWQEESGEETGNPCGLVNAAFQPDVLDERQDLLASQPASGLRQLSNGRPKTFRWQQSPNESSSSSEGSFSSSQESLTEVAPLGQPWRALGHIFNSTIISIVILILVSAASMTLAGVSVFVVGPTPYFDKSLNAFQIPNHISTRRQLAFEAARKDDFHNLNKRSVDMFQTWHAEDDFIFKSPLHQTRFDTEGLSGVIGVQNALPSKETSNSVVFQSVKTHSRDFAATKRHRREIRKGQTNHGRSRRVANRPRSQTWRMQLIYMAKGNDKNIFTKERLQTIREVELTVMRHPRFTDFCSRNAASYRDPALETFKYCSPPISLMSYFYPSVSNGKVVYDGMGDNLADINGTLALAQSKKGKKFYWFVDNHMISSSRRSTFLRSEFWFGVPFGEASTPQSDEANSQIFKDFLVTYIDVLEKASTDKVRVLYGGTQLFDYQVAETISHDLRLCIPTGITIFILLFVLTSFSLWLTFWGFVSILFSFAWAYFIYHVAFGKVALGLLNLVSGFVIIGIGVDDVFVFVNTFLQADHYKDPVQRMAHTVKTAGIATFFTSFTTAGAFAANIASQIPAINDFGLFMCLIVTFCWILVMLVMPCALTLWQRCFHCEAALFRLCMRRSRDPAAGMARLSHFLDQHERQLSGETSPSETSLAPGADVSGQEGSRGENGDIPMLDLEEEANIQHLLTDDDDDPLILTNDDDYRQPATRPAARPAPKQARSITKALQVFLNRFVATPIIKGRCIVIMVYTGIFVISLVLVIHIKPAARPPALYDEQTNLQQLIDLAYNFSGKDITCKTCSGLSTEGGHAPQPVPGGPVTLPILPLPTRPPAGGGQHTVTHSQGLPPTRPPSVTSDPVEPSQPLVHTKPPDVHHEPTQGSRPPQATSTTTPVVRQTCINRDPPCGFHSTCIDSTPPGSPVCRCIFSCSDVEEPVCGSDGQTYKNICFLNKTSCERRQIIEMVYARHCFDPHTSSSGGGGGGTGGGSGGGSQGSNTVKPGGGGSGSADSPETGYNPCPKGSCGKPAKRPVLDNTALVYVVFGIDHFVPSNTSQEHVLEEVNKGGVMYDHDFDFEKPETMKALCKICKNIAARTELVIEGGAQCVPSGFSSTLMEKLALLYEDCRNLPASSTGSQALFAVHNQKVVWFAMAFKSTIFKGKSSFAAYRDYNAWETAIQEEKDALTEDEQAGLMTMFQTSDYWKQIFMEIVGVTSAIYGVAFSLLVCVIAVVIFTAHIGVLLIAFLTIGGVIMVVVSMFFLLGWEMGAVEAVSLSIIVGSSIDYCIHLIEGYLVAGDRVPDATHKSAAQIRRWRTRHSVSTIGVSILSSALTTVIATVPLCYTTIQLFAKFGKIVAMNTFVSILYTLTACTAFLSLAGPARYRWNLKWFIFSAFVLCCLIGGVVGILYALHTTGVSIPGPSGNPLF</sequence>
<feature type="region of interest" description="Disordered" evidence="5">
    <location>
        <begin position="659"/>
        <end position="692"/>
    </location>
</feature>
<evidence type="ECO:0000256" key="1">
    <source>
        <dbReference type="ARBA" id="ARBA00004141"/>
    </source>
</evidence>
<keyword evidence="2 6" id="KW-0812">Transmembrane</keyword>
<feature type="transmembrane region" description="Helical" evidence="6">
    <location>
        <begin position="1221"/>
        <end position="1249"/>
    </location>
</feature>
<evidence type="ECO:0000256" key="2">
    <source>
        <dbReference type="ARBA" id="ARBA00022692"/>
    </source>
</evidence>
<dbReference type="GeneID" id="110976482"/>
<evidence type="ECO:0000256" key="5">
    <source>
        <dbReference type="SAM" id="MobiDB-lite"/>
    </source>
</evidence>
<keyword evidence="3 6" id="KW-1133">Transmembrane helix</keyword>
<feature type="transmembrane region" description="Helical" evidence="6">
    <location>
        <begin position="1369"/>
        <end position="1391"/>
    </location>
</feature>
<feature type="transmembrane region" description="Helical" evidence="6">
    <location>
        <begin position="472"/>
        <end position="490"/>
    </location>
</feature>
<dbReference type="InterPro" id="IPR036058">
    <property type="entry name" value="Kazal_dom_sf"/>
</dbReference>
<dbReference type="Gene3D" id="1.20.1640.10">
    <property type="entry name" value="Multidrug efflux transporter AcrB transmembrane domain"/>
    <property type="match status" value="2"/>
</dbReference>
<feature type="domain" description="SSD" evidence="7">
    <location>
        <begin position="493"/>
        <end position="622"/>
    </location>
</feature>
<keyword evidence="9" id="KW-1185">Reference proteome</keyword>
<dbReference type="InterPro" id="IPR053958">
    <property type="entry name" value="HMGCR/SNAP/NPC1-like_SSD"/>
</dbReference>
<dbReference type="PANTHER" id="PTHR46687:SF1">
    <property type="entry name" value="PROTEIN DISPATCHED HOMOLOG 3"/>
    <property type="match status" value="1"/>
</dbReference>
<dbReference type="PANTHER" id="PTHR46687">
    <property type="entry name" value="PROTEIN DISPATCHED HOMOLOG 3"/>
    <property type="match status" value="1"/>
</dbReference>
<dbReference type="Pfam" id="PF03176">
    <property type="entry name" value="MMPL"/>
    <property type="match status" value="1"/>
</dbReference>
<feature type="transmembrane region" description="Helical" evidence="6">
    <location>
        <begin position="764"/>
        <end position="783"/>
    </location>
</feature>
<feature type="transmembrane region" description="Helical" evidence="6">
    <location>
        <begin position="597"/>
        <end position="623"/>
    </location>
</feature>
<feature type="compositionally biased region" description="Gly residues" evidence="5">
    <location>
        <begin position="994"/>
        <end position="1010"/>
    </location>
</feature>
<accession>A0A8B7Y0G3</accession>
<feature type="transmembrane region" description="Helical" evidence="6">
    <location>
        <begin position="496"/>
        <end position="513"/>
    </location>
</feature>
<feature type="transmembrane region" description="Helical" evidence="6">
    <location>
        <begin position="122"/>
        <end position="146"/>
    </location>
</feature>
<comment type="subcellular location">
    <subcellularLocation>
        <location evidence="1">Membrane</location>
        <topology evidence="1">Multi-pass membrane protein</topology>
    </subcellularLocation>
</comment>
<dbReference type="SUPFAM" id="SSF82866">
    <property type="entry name" value="Multidrug efflux transporter AcrB transmembrane domain"/>
    <property type="match status" value="2"/>
</dbReference>
<feature type="compositionally biased region" description="Low complexity" evidence="5">
    <location>
        <begin position="80"/>
        <end position="97"/>
    </location>
</feature>
<feature type="domain" description="Kazal-like" evidence="8">
    <location>
        <begin position="934"/>
        <end position="988"/>
    </location>
</feature>
<feature type="transmembrane region" description="Helical" evidence="6">
    <location>
        <begin position="1336"/>
        <end position="1363"/>
    </location>
</feature>
<dbReference type="InterPro" id="IPR002350">
    <property type="entry name" value="Kazal_dom"/>
</dbReference>
<feature type="region of interest" description="Disordered" evidence="5">
    <location>
        <begin position="844"/>
        <end position="911"/>
    </location>
</feature>
<feature type="compositionally biased region" description="Polar residues" evidence="5">
    <location>
        <begin position="896"/>
        <end position="911"/>
    </location>
</feature>
<dbReference type="KEGG" id="aplc:110976482"/>
<evidence type="ECO:0000259" key="8">
    <source>
        <dbReference type="PROSITE" id="PS51465"/>
    </source>
</evidence>
<dbReference type="OrthoDB" id="429851at2759"/>
<dbReference type="PROSITE" id="PS50156">
    <property type="entry name" value="SSD"/>
    <property type="match status" value="1"/>
</dbReference>
<feature type="transmembrane region" description="Helical" evidence="6">
    <location>
        <begin position="520"/>
        <end position="545"/>
    </location>
</feature>
<protein>
    <submittedName>
        <fullName evidence="10">Protein dispatched homolog 3-like</fullName>
    </submittedName>
</protein>
<organism evidence="9 10">
    <name type="scientific">Acanthaster planci</name>
    <name type="common">Crown-of-thorns starfish</name>
    <dbReference type="NCBI Taxonomy" id="133434"/>
    <lineage>
        <taxon>Eukaryota</taxon>
        <taxon>Metazoa</taxon>
        <taxon>Echinodermata</taxon>
        <taxon>Eleutherozoa</taxon>
        <taxon>Asterozoa</taxon>
        <taxon>Asteroidea</taxon>
        <taxon>Valvatacea</taxon>
        <taxon>Valvatida</taxon>
        <taxon>Acanthasteridae</taxon>
        <taxon>Acanthaster</taxon>
    </lineage>
</organism>
<evidence type="ECO:0000259" key="7">
    <source>
        <dbReference type="PROSITE" id="PS50156"/>
    </source>
</evidence>
<feature type="transmembrane region" description="Helical" evidence="6">
    <location>
        <begin position="1403"/>
        <end position="1425"/>
    </location>
</feature>
<dbReference type="Gene3D" id="3.30.60.30">
    <property type="match status" value="1"/>
</dbReference>
<evidence type="ECO:0000313" key="9">
    <source>
        <dbReference type="Proteomes" id="UP000694845"/>
    </source>
</evidence>
<feature type="compositionally biased region" description="Polar residues" evidence="5">
    <location>
        <begin position="62"/>
        <end position="73"/>
    </location>
</feature>
<dbReference type="PROSITE" id="PS51465">
    <property type="entry name" value="KAZAL_2"/>
    <property type="match status" value="1"/>
</dbReference>
<reference evidence="10" key="1">
    <citation type="submission" date="2025-08" db="UniProtKB">
        <authorList>
            <consortium name="RefSeq"/>
        </authorList>
    </citation>
    <scope>IDENTIFICATION</scope>
</reference>
<feature type="compositionally biased region" description="Polar residues" evidence="5">
    <location>
        <begin position="663"/>
        <end position="672"/>
    </location>
</feature>
<dbReference type="InterPro" id="IPR004869">
    <property type="entry name" value="MMPL_dom"/>
</dbReference>
<dbReference type="SUPFAM" id="SSF100895">
    <property type="entry name" value="Kazal-type serine protease inhibitors"/>
    <property type="match status" value="1"/>
</dbReference>
<keyword evidence="4 6" id="KW-0472">Membrane</keyword>
<dbReference type="Pfam" id="PF12349">
    <property type="entry name" value="Sterol-sensing"/>
    <property type="match status" value="1"/>
</dbReference>
<dbReference type="GO" id="GO:0005737">
    <property type="term" value="C:cytoplasm"/>
    <property type="evidence" value="ECO:0007669"/>
    <property type="project" value="TreeGrafter"/>
</dbReference>
<dbReference type="SMART" id="SM00280">
    <property type="entry name" value="KAZAL"/>
    <property type="match status" value="1"/>
</dbReference>
<feature type="transmembrane region" description="Helical" evidence="6">
    <location>
        <begin position="565"/>
        <end position="585"/>
    </location>
</feature>
<evidence type="ECO:0000256" key="3">
    <source>
        <dbReference type="ARBA" id="ARBA00022989"/>
    </source>
</evidence>
<dbReference type="InterPro" id="IPR042480">
    <property type="entry name" value="DISP3"/>
</dbReference>
<evidence type="ECO:0000313" key="10">
    <source>
        <dbReference type="RefSeq" id="XP_022085461.1"/>
    </source>
</evidence>
<feature type="compositionally biased region" description="Polar residues" evidence="5">
    <location>
        <begin position="856"/>
        <end position="874"/>
    </location>
</feature>
<feature type="region of interest" description="Disordered" evidence="5">
    <location>
        <begin position="62"/>
        <end position="97"/>
    </location>
</feature>
<dbReference type="GO" id="GO:0016020">
    <property type="term" value="C:membrane"/>
    <property type="evidence" value="ECO:0007669"/>
    <property type="project" value="UniProtKB-SubCell"/>
</dbReference>
<dbReference type="RefSeq" id="XP_022085461.1">
    <property type="nucleotide sequence ID" value="XM_022229769.1"/>
</dbReference>
<dbReference type="Proteomes" id="UP000694845">
    <property type="component" value="Unplaced"/>
</dbReference>
<feature type="region of interest" description="Disordered" evidence="5">
    <location>
        <begin position="993"/>
        <end position="1031"/>
    </location>
</feature>
<dbReference type="Pfam" id="PF07648">
    <property type="entry name" value="Kazal_2"/>
    <property type="match status" value="1"/>
</dbReference>
<dbReference type="CDD" id="cd00104">
    <property type="entry name" value="KAZAL_FS"/>
    <property type="match status" value="1"/>
</dbReference>